<dbReference type="InterPro" id="IPR010158">
    <property type="entry name" value="Amidase_Cbmase"/>
</dbReference>
<evidence type="ECO:0000256" key="2">
    <source>
        <dbReference type="ARBA" id="ARBA00022801"/>
    </source>
</evidence>
<dbReference type="NCBIfam" id="TIGR01879">
    <property type="entry name" value="hydantase"/>
    <property type="match status" value="1"/>
</dbReference>
<evidence type="ECO:0000259" key="3">
    <source>
        <dbReference type="Pfam" id="PF07687"/>
    </source>
</evidence>
<sequence>MEVDIKRIITRLEELYLCGQKEDGTFTRMAYSDEDIKGRQKFRGYFEKLGIPVRLDEAGNMIARLEGENKDLPAILIGSHLDTVPDGGKYDGVLGCVAGLEVCEMLAANKKRLKHPLEVIVFTDEEGFRFGNGLLGSGAICGEDLHIQESDLDMYGQTRKEVFEKYGIKVSDVAKAKRNPETVHCFLELHVEQGVSLYKHKIPVGIVSSIAGVSRYEIQVKGQANHAGSTRMEDRHDALVAAARFIAAVPKIVAENGNEFTVATVGTMKVTPNSVNVIPGNCEFLLEIRDQSAEVMKLIEEKLKAELETICGEMEEELTWIHLSYHAPAPMSPQVKQAIEKAVAKQKAEYTVIPSGAFHDSLLMTEVFPTGMIFVPSVEGISHSRYELTMEEDIKRGCSVLLDTVLEVDSMEIPCLKKER</sequence>
<evidence type="ECO:0000313" key="5">
    <source>
        <dbReference type="Proteomes" id="UP001299546"/>
    </source>
</evidence>
<organism evidence="4 5">
    <name type="scientific">Bariatricus massiliensis</name>
    <dbReference type="NCBI Taxonomy" id="1745713"/>
    <lineage>
        <taxon>Bacteria</taxon>
        <taxon>Bacillati</taxon>
        <taxon>Bacillota</taxon>
        <taxon>Clostridia</taxon>
        <taxon>Lachnospirales</taxon>
        <taxon>Lachnospiraceae</taxon>
        <taxon>Bariatricus</taxon>
    </lineage>
</organism>
<dbReference type="PANTHER" id="PTHR32494:SF5">
    <property type="entry name" value="ALLANTOATE AMIDOHYDROLASE"/>
    <property type="match status" value="1"/>
</dbReference>
<dbReference type="EMBL" id="JAJCIS010000019">
    <property type="protein sequence ID" value="MCB7389119.1"/>
    <property type="molecule type" value="Genomic_DNA"/>
</dbReference>
<dbReference type="GO" id="GO:0016787">
    <property type="term" value="F:hydrolase activity"/>
    <property type="evidence" value="ECO:0007669"/>
    <property type="project" value="UniProtKB-KW"/>
</dbReference>
<dbReference type="NCBIfam" id="NF006771">
    <property type="entry name" value="PRK09290.1-5"/>
    <property type="match status" value="1"/>
</dbReference>
<dbReference type="Gene3D" id="3.30.70.360">
    <property type="match status" value="1"/>
</dbReference>
<proteinExistence type="inferred from homology"/>
<dbReference type="InterPro" id="IPR001261">
    <property type="entry name" value="ArgE/DapE_CS"/>
</dbReference>
<evidence type="ECO:0000256" key="1">
    <source>
        <dbReference type="ARBA" id="ARBA00006153"/>
    </source>
</evidence>
<dbReference type="CDD" id="cd03884">
    <property type="entry name" value="M20_bAS"/>
    <property type="match status" value="1"/>
</dbReference>
<keyword evidence="5" id="KW-1185">Reference proteome</keyword>
<comment type="similarity">
    <text evidence="1">Belongs to the peptidase M20 family.</text>
</comment>
<keyword evidence="2 4" id="KW-0378">Hydrolase</keyword>
<accession>A0ABS8DLS7</accession>
<gene>
    <name evidence="4" type="ORF">LIZ65_17690</name>
</gene>
<dbReference type="SUPFAM" id="SSF53187">
    <property type="entry name" value="Zn-dependent exopeptidases"/>
    <property type="match status" value="1"/>
</dbReference>
<dbReference type="PANTHER" id="PTHR32494">
    <property type="entry name" value="ALLANTOATE DEIMINASE-RELATED"/>
    <property type="match status" value="1"/>
</dbReference>
<comment type="caution">
    <text evidence="4">The sequence shown here is derived from an EMBL/GenBank/DDBJ whole genome shotgun (WGS) entry which is preliminary data.</text>
</comment>
<dbReference type="Proteomes" id="UP001299546">
    <property type="component" value="Unassembled WGS sequence"/>
</dbReference>
<protein>
    <submittedName>
        <fullName evidence="4">Zn-dependent hydrolase</fullName>
    </submittedName>
</protein>
<dbReference type="InterPro" id="IPR011650">
    <property type="entry name" value="Peptidase_M20_dimer"/>
</dbReference>
<dbReference type="PROSITE" id="PS00758">
    <property type="entry name" value="ARGE_DAPE_CPG2_1"/>
    <property type="match status" value="1"/>
</dbReference>
<dbReference type="Pfam" id="PF07687">
    <property type="entry name" value="M20_dimer"/>
    <property type="match status" value="1"/>
</dbReference>
<name>A0ABS8DLS7_9FIRM</name>
<dbReference type="Pfam" id="PF01546">
    <property type="entry name" value="Peptidase_M20"/>
    <property type="match status" value="1"/>
</dbReference>
<dbReference type="Gene3D" id="3.40.630.10">
    <property type="entry name" value="Zn peptidases"/>
    <property type="match status" value="1"/>
</dbReference>
<dbReference type="SUPFAM" id="SSF55031">
    <property type="entry name" value="Bacterial exopeptidase dimerisation domain"/>
    <property type="match status" value="1"/>
</dbReference>
<feature type="domain" description="Peptidase M20 dimerisation" evidence="3">
    <location>
        <begin position="212"/>
        <end position="313"/>
    </location>
</feature>
<dbReference type="PIRSF" id="PIRSF001235">
    <property type="entry name" value="Amidase_carbamoylase"/>
    <property type="match status" value="1"/>
</dbReference>
<reference evidence="4 5" key="1">
    <citation type="submission" date="2021-10" db="EMBL/GenBank/DDBJ databases">
        <title>Collection of gut derived symbiotic bacterial strains cultured from healthy donors.</title>
        <authorList>
            <person name="Lin H."/>
            <person name="Littmann E."/>
            <person name="Kohout C."/>
            <person name="Pamer E.G."/>
        </authorList>
    </citation>
    <scope>NUCLEOTIDE SEQUENCE [LARGE SCALE GENOMIC DNA]</scope>
    <source>
        <strain evidence="4 5">DFI.1.165</strain>
    </source>
</reference>
<dbReference type="InterPro" id="IPR036264">
    <property type="entry name" value="Bact_exopeptidase_dim_dom"/>
</dbReference>
<dbReference type="RefSeq" id="WP_066730636.1">
    <property type="nucleotide sequence ID" value="NZ_JAJCIQ010000004.1"/>
</dbReference>
<dbReference type="InterPro" id="IPR002933">
    <property type="entry name" value="Peptidase_M20"/>
</dbReference>
<evidence type="ECO:0000313" key="4">
    <source>
        <dbReference type="EMBL" id="MCB7389119.1"/>
    </source>
</evidence>